<dbReference type="OrthoDB" id="540657at2759"/>
<dbReference type="InterPro" id="IPR003938">
    <property type="entry name" value="K_chnl_volt-dep_EAG/ELK/ERG"/>
</dbReference>
<dbReference type="Gene3D" id="1.10.287.70">
    <property type="match status" value="1"/>
</dbReference>
<evidence type="ECO:0000256" key="7">
    <source>
        <dbReference type="ARBA" id="ARBA00023303"/>
    </source>
</evidence>
<feature type="compositionally biased region" description="Acidic residues" evidence="8">
    <location>
        <begin position="92"/>
        <end position="102"/>
    </location>
</feature>
<gene>
    <name evidence="10" type="ORF">Vretimale_7432</name>
</gene>
<dbReference type="GO" id="GO:0005249">
    <property type="term" value="F:voltage-gated potassium channel activity"/>
    <property type="evidence" value="ECO:0007669"/>
    <property type="project" value="InterPro"/>
</dbReference>
<feature type="transmembrane region" description="Helical" evidence="9">
    <location>
        <begin position="231"/>
        <end position="253"/>
    </location>
</feature>
<dbReference type="SUPFAM" id="SSF51206">
    <property type="entry name" value="cAMP-binding domain-like"/>
    <property type="match status" value="1"/>
</dbReference>
<dbReference type="Gene3D" id="1.10.287.630">
    <property type="entry name" value="Helix hairpin bin"/>
    <property type="match status" value="1"/>
</dbReference>
<dbReference type="InterPro" id="IPR005821">
    <property type="entry name" value="Ion_trans_dom"/>
</dbReference>
<keyword evidence="3 9" id="KW-0812">Transmembrane</keyword>
<feature type="transmembrane region" description="Helical" evidence="9">
    <location>
        <begin position="308"/>
        <end position="326"/>
    </location>
</feature>
<dbReference type="AlphaFoldDB" id="A0A8J4LN96"/>
<proteinExistence type="predicted"/>
<feature type="compositionally biased region" description="Polar residues" evidence="8">
    <location>
        <begin position="769"/>
        <end position="783"/>
    </location>
</feature>
<feature type="region of interest" description="Disordered" evidence="8">
    <location>
        <begin position="592"/>
        <end position="612"/>
    </location>
</feature>
<evidence type="ECO:0000256" key="4">
    <source>
        <dbReference type="ARBA" id="ARBA00022989"/>
    </source>
</evidence>
<dbReference type="PRINTS" id="PR01463">
    <property type="entry name" value="EAGCHANLFMLY"/>
</dbReference>
<dbReference type="Gene3D" id="2.60.120.10">
    <property type="entry name" value="Jelly Rolls"/>
    <property type="match status" value="2"/>
</dbReference>
<dbReference type="InterPro" id="IPR014710">
    <property type="entry name" value="RmlC-like_jellyroll"/>
</dbReference>
<dbReference type="Proteomes" id="UP000722791">
    <property type="component" value="Unassembled WGS sequence"/>
</dbReference>
<dbReference type="GO" id="GO:0016020">
    <property type="term" value="C:membrane"/>
    <property type="evidence" value="ECO:0007669"/>
    <property type="project" value="UniProtKB-SubCell"/>
</dbReference>
<feature type="region of interest" description="Disordered" evidence="8">
    <location>
        <begin position="724"/>
        <end position="794"/>
    </location>
</feature>
<dbReference type="PROSITE" id="PS50042">
    <property type="entry name" value="CNMP_BINDING_3"/>
    <property type="match status" value="2"/>
</dbReference>
<dbReference type="CDD" id="cd00038">
    <property type="entry name" value="CAP_ED"/>
    <property type="match status" value="1"/>
</dbReference>
<protein>
    <submittedName>
        <fullName evidence="10">Uncharacterized protein</fullName>
    </submittedName>
</protein>
<evidence type="ECO:0000256" key="8">
    <source>
        <dbReference type="SAM" id="MobiDB-lite"/>
    </source>
</evidence>
<keyword evidence="6 9" id="KW-0472">Membrane</keyword>
<evidence type="ECO:0000256" key="2">
    <source>
        <dbReference type="ARBA" id="ARBA00022448"/>
    </source>
</evidence>
<evidence type="ECO:0000256" key="5">
    <source>
        <dbReference type="ARBA" id="ARBA00023065"/>
    </source>
</evidence>
<keyword evidence="4 9" id="KW-1133">Transmembrane helix</keyword>
<reference evidence="10" key="1">
    <citation type="journal article" date="2021" name="Proc. Natl. Acad. Sci. U.S.A.">
        <title>Three genomes in the algal genus Volvox reveal the fate of a haploid sex-determining region after a transition to homothallism.</title>
        <authorList>
            <person name="Yamamoto K."/>
            <person name="Hamaji T."/>
            <person name="Kawai-Toyooka H."/>
            <person name="Matsuzaki R."/>
            <person name="Takahashi F."/>
            <person name="Nishimura Y."/>
            <person name="Kawachi M."/>
            <person name="Noguchi H."/>
            <person name="Minakuchi Y."/>
            <person name="Umen J.G."/>
            <person name="Toyoda A."/>
            <person name="Nozaki H."/>
        </authorList>
    </citation>
    <scope>NUCLEOTIDE SEQUENCE</scope>
    <source>
        <strain evidence="10">NIES-3785</strain>
    </source>
</reference>
<feature type="transmembrane region" description="Helical" evidence="9">
    <location>
        <begin position="399"/>
        <end position="415"/>
    </location>
</feature>
<feature type="transmembrane region" description="Helical" evidence="9">
    <location>
        <begin position="205"/>
        <end position="225"/>
    </location>
</feature>
<evidence type="ECO:0000256" key="1">
    <source>
        <dbReference type="ARBA" id="ARBA00004141"/>
    </source>
</evidence>
<comment type="subcellular location">
    <subcellularLocation>
        <location evidence="1">Membrane</location>
        <topology evidence="1">Multi-pass membrane protein</topology>
    </subcellularLocation>
</comment>
<comment type="caution">
    <text evidence="10">The sequence shown here is derived from an EMBL/GenBank/DDBJ whole genome shotgun (WGS) entry which is preliminary data.</text>
</comment>
<feature type="transmembrane region" description="Helical" evidence="9">
    <location>
        <begin position="427"/>
        <end position="444"/>
    </location>
</feature>
<evidence type="ECO:0000256" key="3">
    <source>
        <dbReference type="ARBA" id="ARBA00022692"/>
    </source>
</evidence>
<dbReference type="PANTHER" id="PTHR47823:SF9">
    <property type="entry name" value="CHROMOSOME UNDETERMINED SCAFFOLD_10, WHOLE GENOME SHOTGUN SEQUENCE"/>
    <property type="match status" value="1"/>
</dbReference>
<dbReference type="InterPro" id="IPR018490">
    <property type="entry name" value="cNMP-bd_dom_sf"/>
</dbReference>
<sequence>MINATDFQPISTGMGNCHFQMPFDHISSTSLKDDDGQVDVVHQPPAMTEAYQRCRAKPPVLLATTSRSLQTSCSRSRLIRARPLGESTELQSSDDDSEDEVEGTTCIGRRRRTCVNGIARGWSLFVEAAARFIQKPPSDLDDELEPDADGDNNDGAGDEDGGGGSKTASETPREPHRVSFLEGLRRLLLVAFWEIIHPESKFRTVWDAFVIFCLMYVAFVTTYLLCFDFVWHGRVIFFAVLDLLINCAFLLDIPLNFRTALRKGDDAVRRRQVITSRRAIAINYLFGWFVVDVVAALPWTYITRSLASYMQLLKLLRLVRLLRLLQMSKSMQRNRLYMNMEQSQGAAMVRLVSYVMGAVLVLHMSASAWFFVAVMQSEDLVGTWAEAAGLQDAGNFERYLTSLYFVVITFTTVGYGDVYPVTTAERFMTCVGMLIGVVTLGYIISTANTIAGKADKYELARSELLDRVENFLATQPLTDSLATRIKNYYGYVTRRRFNDRDDQELVASLPSDLRRAVLQAMHSQLVKRVPFLREAAVYHEALVLEITAALKLEFFSKGDCVVSEGGWDTELYFVTEGILHVRQYVADSHAGPADIAGGLGNTPTRDDPGLKIAAAAAPPPQAGVIAASGVKAAAPVIPTTTAGDGDGDGDGDDEDTPRNGPAGASSRSRGGGSGGEIAGNPTGSHRKVSIVRRWLAATAGGGIQAHSSPGDVVLEMYSGNTVSARAATRDDAEGRPVTTAATSQPLPRPPPAELEAVSADGREPRFVTRSGSGLESFSPSFNAQDPGIRVGGGGVGGGGFGGGSFAVEELHPAMSPVPQGKSRSLYDSNVRSKRLKELKEGHYFGEYGCLTGCPRTATVIAVQMCEVYCLKRSDLKAAMSKWPGLEAAWKRCEEYGTRERGRLRLHLQADHAPRSLSLMAVEDPYDNRLHDSAVKAVCNSQKRYQDFLDHFGGAAGIIATEPSRVAAAAVAVAATARRDRVSSESGLVDAPAAH</sequence>
<name>A0A8J4LN96_9CHLO</name>
<accession>A0A8J4LN96</accession>
<evidence type="ECO:0000313" key="10">
    <source>
        <dbReference type="EMBL" id="GIM02645.1"/>
    </source>
</evidence>
<dbReference type="EMBL" id="BNCQ01000012">
    <property type="protein sequence ID" value="GIM02645.1"/>
    <property type="molecule type" value="Genomic_DNA"/>
</dbReference>
<feature type="transmembrane region" description="Helical" evidence="9">
    <location>
        <begin position="279"/>
        <end position="302"/>
    </location>
</feature>
<feature type="transmembrane region" description="Helical" evidence="9">
    <location>
        <begin position="347"/>
        <end position="372"/>
    </location>
</feature>
<feature type="compositionally biased region" description="Acidic residues" evidence="8">
    <location>
        <begin position="139"/>
        <end position="161"/>
    </location>
</feature>
<keyword evidence="5" id="KW-0406">Ion transport</keyword>
<evidence type="ECO:0000256" key="6">
    <source>
        <dbReference type="ARBA" id="ARBA00023136"/>
    </source>
</evidence>
<feature type="region of interest" description="Disordered" evidence="8">
    <location>
        <begin position="84"/>
        <end position="104"/>
    </location>
</feature>
<dbReference type="Pfam" id="PF00027">
    <property type="entry name" value="cNMP_binding"/>
    <property type="match status" value="1"/>
</dbReference>
<feature type="region of interest" description="Disordered" evidence="8">
    <location>
        <begin position="636"/>
        <end position="685"/>
    </location>
</feature>
<keyword evidence="2" id="KW-0813">Transport</keyword>
<organism evidence="10 11">
    <name type="scientific">Volvox reticuliferus</name>
    <dbReference type="NCBI Taxonomy" id="1737510"/>
    <lineage>
        <taxon>Eukaryota</taxon>
        <taxon>Viridiplantae</taxon>
        <taxon>Chlorophyta</taxon>
        <taxon>core chlorophytes</taxon>
        <taxon>Chlorophyceae</taxon>
        <taxon>CS clade</taxon>
        <taxon>Chlamydomonadales</taxon>
        <taxon>Volvocaceae</taxon>
        <taxon>Volvox</taxon>
    </lineage>
</organism>
<dbReference type="InterPro" id="IPR000595">
    <property type="entry name" value="cNMP-bd_dom"/>
</dbReference>
<feature type="region of interest" description="Disordered" evidence="8">
    <location>
        <begin position="137"/>
        <end position="175"/>
    </location>
</feature>
<keyword evidence="7" id="KW-0407">Ion channel</keyword>
<dbReference type="PANTHER" id="PTHR47823">
    <property type="entry name" value="ION_TRANS DOMAIN-CONTAINING PROTEIN"/>
    <property type="match status" value="1"/>
</dbReference>
<dbReference type="SUPFAM" id="SSF81324">
    <property type="entry name" value="Voltage-gated potassium channels"/>
    <property type="match status" value="1"/>
</dbReference>
<dbReference type="Pfam" id="PF00520">
    <property type="entry name" value="Ion_trans"/>
    <property type="match status" value="1"/>
</dbReference>
<evidence type="ECO:0000313" key="11">
    <source>
        <dbReference type="Proteomes" id="UP000722791"/>
    </source>
</evidence>
<feature type="compositionally biased region" description="Acidic residues" evidence="8">
    <location>
        <begin position="645"/>
        <end position="655"/>
    </location>
</feature>
<evidence type="ECO:0000256" key="9">
    <source>
        <dbReference type="SAM" id="Phobius"/>
    </source>
</evidence>